<feature type="compositionally biased region" description="Basic residues" evidence="1">
    <location>
        <begin position="10"/>
        <end position="19"/>
    </location>
</feature>
<dbReference type="EMBL" id="LT629758">
    <property type="protein sequence ID" value="SDT51756.1"/>
    <property type="molecule type" value="Genomic_DNA"/>
</dbReference>
<dbReference type="AlphaFoldDB" id="A0A1H2B1U4"/>
<proteinExistence type="predicted"/>
<evidence type="ECO:0000313" key="2">
    <source>
        <dbReference type="EMBL" id="SDT51756.1"/>
    </source>
</evidence>
<accession>A0A1H2B1U4</accession>
<organism evidence="2 3">
    <name type="scientific">Actinoplanes derwentensis</name>
    <dbReference type="NCBI Taxonomy" id="113562"/>
    <lineage>
        <taxon>Bacteria</taxon>
        <taxon>Bacillati</taxon>
        <taxon>Actinomycetota</taxon>
        <taxon>Actinomycetes</taxon>
        <taxon>Micromonosporales</taxon>
        <taxon>Micromonosporaceae</taxon>
        <taxon>Actinoplanes</taxon>
    </lineage>
</organism>
<sequence length="76" mass="8231">MTVRTTQRSRSPRATRAAHRAVDAAAGPNAVLTENPRAATARGSPYSHQALQLFFFFQAATALAGLFSPPLRHDVR</sequence>
<feature type="region of interest" description="Disordered" evidence="1">
    <location>
        <begin position="1"/>
        <end position="23"/>
    </location>
</feature>
<protein>
    <submittedName>
        <fullName evidence="2">Uncharacterized protein</fullName>
    </submittedName>
</protein>
<evidence type="ECO:0000256" key="1">
    <source>
        <dbReference type="SAM" id="MobiDB-lite"/>
    </source>
</evidence>
<dbReference type="Proteomes" id="UP000198688">
    <property type="component" value="Chromosome I"/>
</dbReference>
<gene>
    <name evidence="2" type="ORF">SAMN04489716_4246</name>
</gene>
<reference evidence="2 3" key="1">
    <citation type="submission" date="2016-10" db="EMBL/GenBank/DDBJ databases">
        <authorList>
            <person name="de Groot N.N."/>
        </authorList>
    </citation>
    <scope>NUCLEOTIDE SEQUENCE [LARGE SCALE GENOMIC DNA]</scope>
    <source>
        <strain evidence="2 3">DSM 43941</strain>
    </source>
</reference>
<name>A0A1H2B1U4_9ACTN</name>
<keyword evidence="3" id="KW-1185">Reference proteome</keyword>
<evidence type="ECO:0000313" key="3">
    <source>
        <dbReference type="Proteomes" id="UP000198688"/>
    </source>
</evidence>